<feature type="domain" description="PIN" evidence="1">
    <location>
        <begin position="3"/>
        <end position="118"/>
    </location>
</feature>
<evidence type="ECO:0000259" key="1">
    <source>
        <dbReference type="Pfam" id="PF01850"/>
    </source>
</evidence>
<dbReference type="KEGG" id="dalk:DSCA_23190"/>
<dbReference type="PANTHER" id="PTHR36173">
    <property type="entry name" value="RIBONUCLEASE VAPC16-RELATED"/>
    <property type="match status" value="1"/>
</dbReference>
<name>A0A5K7YKI2_9BACT</name>
<dbReference type="EMBL" id="AP021874">
    <property type="protein sequence ID" value="BBO68389.1"/>
    <property type="molecule type" value="Genomic_DNA"/>
</dbReference>
<dbReference type="Proteomes" id="UP000427906">
    <property type="component" value="Chromosome"/>
</dbReference>
<evidence type="ECO:0000313" key="3">
    <source>
        <dbReference type="Proteomes" id="UP000427906"/>
    </source>
</evidence>
<keyword evidence="3" id="KW-1185">Reference proteome</keyword>
<dbReference type="Gene3D" id="3.40.50.1010">
    <property type="entry name" value="5'-nuclease"/>
    <property type="match status" value="1"/>
</dbReference>
<reference evidence="2 3" key="1">
    <citation type="submission" date="2019-11" db="EMBL/GenBank/DDBJ databases">
        <title>Comparative genomics of hydrocarbon-degrading Desulfosarcina strains.</title>
        <authorList>
            <person name="Watanabe M."/>
            <person name="Kojima H."/>
            <person name="Fukui M."/>
        </authorList>
    </citation>
    <scope>NUCLEOTIDE SEQUENCE [LARGE SCALE GENOMIC DNA]</scope>
    <source>
        <strain evidence="2 3">PL12</strain>
    </source>
</reference>
<dbReference type="AlphaFoldDB" id="A0A5K7YKI2"/>
<dbReference type="InterPro" id="IPR002716">
    <property type="entry name" value="PIN_dom"/>
</dbReference>
<organism evidence="2 3">
    <name type="scientific">Desulfosarcina alkanivorans</name>
    <dbReference type="NCBI Taxonomy" id="571177"/>
    <lineage>
        <taxon>Bacteria</taxon>
        <taxon>Pseudomonadati</taxon>
        <taxon>Thermodesulfobacteriota</taxon>
        <taxon>Desulfobacteria</taxon>
        <taxon>Desulfobacterales</taxon>
        <taxon>Desulfosarcinaceae</taxon>
        <taxon>Desulfosarcina</taxon>
    </lineage>
</organism>
<dbReference type="Pfam" id="PF01850">
    <property type="entry name" value="PIN"/>
    <property type="match status" value="1"/>
</dbReference>
<sequence length="123" mass="13920">MKIIIDTHIYLWALAEPFRLSDPKRSALEDLANTIYLSAVSIAELMIKASIGKIQIDFDPVAKAKESGFSLLDFSSDAALMLKDLPFHHKDPFDRMLIAQSIATRYPIMTEDSKITQYDCRVI</sequence>
<gene>
    <name evidence="2" type="ORF">DSCA_23190</name>
</gene>
<protein>
    <submittedName>
        <fullName evidence="2">Twitching motility protein PilT</fullName>
    </submittedName>
</protein>
<accession>A0A5K7YKI2</accession>
<dbReference type="PANTHER" id="PTHR36173:SF2">
    <property type="entry name" value="RIBONUCLEASE VAPC16"/>
    <property type="match status" value="1"/>
</dbReference>
<dbReference type="InterPro" id="IPR052919">
    <property type="entry name" value="TA_system_RNase"/>
</dbReference>
<proteinExistence type="predicted"/>
<dbReference type="InterPro" id="IPR029060">
    <property type="entry name" value="PIN-like_dom_sf"/>
</dbReference>
<dbReference type="OrthoDB" id="9798990at2"/>
<dbReference type="SUPFAM" id="SSF88723">
    <property type="entry name" value="PIN domain-like"/>
    <property type="match status" value="1"/>
</dbReference>
<dbReference type="CDD" id="cd09872">
    <property type="entry name" value="PIN_Sll0205-like"/>
    <property type="match status" value="1"/>
</dbReference>
<dbReference type="InterPro" id="IPR041705">
    <property type="entry name" value="PIN_Sll0205"/>
</dbReference>
<dbReference type="RefSeq" id="WP_155316556.1">
    <property type="nucleotide sequence ID" value="NZ_AP021874.1"/>
</dbReference>
<evidence type="ECO:0000313" key="2">
    <source>
        <dbReference type="EMBL" id="BBO68389.1"/>
    </source>
</evidence>